<evidence type="ECO:0000256" key="2">
    <source>
        <dbReference type="ARBA" id="ARBA00012438"/>
    </source>
</evidence>
<dbReference type="SUPFAM" id="SSF55785">
    <property type="entry name" value="PYP-like sensor domain (PAS domain)"/>
    <property type="match status" value="1"/>
</dbReference>
<accession>A0ABU0I3V9</accession>
<evidence type="ECO:0000259" key="6">
    <source>
        <dbReference type="PROSITE" id="PS50110"/>
    </source>
</evidence>
<dbReference type="Gene3D" id="3.30.565.10">
    <property type="entry name" value="Histidine kinase-like ATPase, C-terminal domain"/>
    <property type="match status" value="1"/>
</dbReference>
<dbReference type="CDD" id="cd17569">
    <property type="entry name" value="REC_HupR-like"/>
    <property type="match status" value="1"/>
</dbReference>
<dbReference type="PROSITE" id="PS50109">
    <property type="entry name" value="HIS_KIN"/>
    <property type="match status" value="1"/>
</dbReference>
<dbReference type="PROSITE" id="PS50113">
    <property type="entry name" value="PAC"/>
    <property type="match status" value="1"/>
</dbReference>
<dbReference type="CDD" id="cd00156">
    <property type="entry name" value="REC"/>
    <property type="match status" value="1"/>
</dbReference>
<dbReference type="InterPro" id="IPR005467">
    <property type="entry name" value="His_kinase_dom"/>
</dbReference>
<dbReference type="InterPro" id="IPR000014">
    <property type="entry name" value="PAS"/>
</dbReference>
<dbReference type="RefSeq" id="WP_238206630.1">
    <property type="nucleotide sequence ID" value="NZ_BPQE01000027.1"/>
</dbReference>
<dbReference type="Proteomes" id="UP001231124">
    <property type="component" value="Unassembled WGS sequence"/>
</dbReference>
<proteinExistence type="predicted"/>
<dbReference type="InterPro" id="IPR003661">
    <property type="entry name" value="HisK_dim/P_dom"/>
</dbReference>
<dbReference type="InterPro" id="IPR004358">
    <property type="entry name" value="Sig_transdc_His_kin-like_C"/>
</dbReference>
<dbReference type="Pfam" id="PF08448">
    <property type="entry name" value="PAS_4"/>
    <property type="match status" value="1"/>
</dbReference>
<evidence type="ECO:0000256" key="4">
    <source>
        <dbReference type="PROSITE-ProRule" id="PRU00169"/>
    </source>
</evidence>
<dbReference type="Pfam" id="PF02518">
    <property type="entry name" value="HATPase_c"/>
    <property type="match status" value="1"/>
</dbReference>
<evidence type="ECO:0000256" key="3">
    <source>
        <dbReference type="ARBA" id="ARBA00022553"/>
    </source>
</evidence>
<dbReference type="PANTHER" id="PTHR43065">
    <property type="entry name" value="SENSOR HISTIDINE KINASE"/>
    <property type="match status" value="1"/>
</dbReference>
<feature type="domain" description="Response regulatory" evidence="6">
    <location>
        <begin position="13"/>
        <end position="127"/>
    </location>
</feature>
<dbReference type="SMART" id="SM00387">
    <property type="entry name" value="HATPase_c"/>
    <property type="match status" value="1"/>
</dbReference>
<dbReference type="InterPro" id="IPR036097">
    <property type="entry name" value="HisK_dim/P_sf"/>
</dbReference>
<feature type="domain" description="PAC" evidence="7">
    <location>
        <begin position="206"/>
        <end position="260"/>
    </location>
</feature>
<dbReference type="InterPro" id="IPR011006">
    <property type="entry name" value="CheY-like_superfamily"/>
</dbReference>
<dbReference type="CDD" id="cd00082">
    <property type="entry name" value="HisKA"/>
    <property type="match status" value="1"/>
</dbReference>
<evidence type="ECO:0000259" key="5">
    <source>
        <dbReference type="PROSITE" id="PS50109"/>
    </source>
</evidence>
<evidence type="ECO:0000256" key="1">
    <source>
        <dbReference type="ARBA" id="ARBA00000085"/>
    </source>
</evidence>
<gene>
    <name evidence="8" type="ORF">QO012_003819</name>
</gene>
<dbReference type="InterPro" id="IPR003594">
    <property type="entry name" value="HATPase_dom"/>
</dbReference>
<comment type="caution">
    <text evidence="8">The sequence shown here is derived from an EMBL/GenBank/DDBJ whole genome shotgun (WGS) entry which is preliminary data.</text>
</comment>
<evidence type="ECO:0000313" key="9">
    <source>
        <dbReference type="Proteomes" id="UP001231124"/>
    </source>
</evidence>
<dbReference type="InterPro" id="IPR013656">
    <property type="entry name" value="PAS_4"/>
</dbReference>
<reference evidence="8 9" key="1">
    <citation type="submission" date="2023-07" db="EMBL/GenBank/DDBJ databases">
        <title>Genomic Encyclopedia of Type Strains, Phase IV (KMG-IV): sequencing the most valuable type-strain genomes for metagenomic binning, comparative biology and taxonomic classification.</title>
        <authorList>
            <person name="Goeker M."/>
        </authorList>
    </citation>
    <scope>NUCLEOTIDE SEQUENCE [LARGE SCALE GENOMIC DNA]</scope>
    <source>
        <strain evidence="8 9">DSM 19013</strain>
    </source>
</reference>
<dbReference type="Gene3D" id="3.30.450.20">
    <property type="entry name" value="PAS domain"/>
    <property type="match status" value="1"/>
</dbReference>
<comment type="catalytic activity">
    <reaction evidence="1">
        <text>ATP + protein L-histidine = ADP + protein N-phospho-L-histidine.</text>
        <dbReference type="EC" id="2.7.13.3"/>
    </reaction>
</comment>
<dbReference type="InterPro" id="IPR036890">
    <property type="entry name" value="HATPase_C_sf"/>
</dbReference>
<dbReference type="SUPFAM" id="SSF52172">
    <property type="entry name" value="CheY-like"/>
    <property type="match status" value="2"/>
</dbReference>
<dbReference type="Gene3D" id="3.40.50.2300">
    <property type="match status" value="2"/>
</dbReference>
<dbReference type="EMBL" id="JAUSVP010000014">
    <property type="protein sequence ID" value="MDQ0449302.1"/>
    <property type="molecule type" value="Genomic_DNA"/>
</dbReference>
<dbReference type="InterPro" id="IPR035965">
    <property type="entry name" value="PAS-like_dom_sf"/>
</dbReference>
<feature type="modified residue" description="4-aspartylphosphate" evidence="4">
    <location>
        <position position="561"/>
    </location>
</feature>
<dbReference type="NCBIfam" id="TIGR00229">
    <property type="entry name" value="sensory_box"/>
    <property type="match status" value="1"/>
</dbReference>
<evidence type="ECO:0000313" key="8">
    <source>
        <dbReference type="EMBL" id="MDQ0449302.1"/>
    </source>
</evidence>
<dbReference type="PANTHER" id="PTHR43065:SF42">
    <property type="entry name" value="TWO-COMPONENT SENSOR PPRA"/>
    <property type="match status" value="1"/>
</dbReference>
<protein>
    <recommendedName>
        <fullName evidence="2">histidine kinase</fullName>
        <ecNumber evidence="2">2.7.13.3</ecNumber>
    </recommendedName>
</protein>
<dbReference type="Gene3D" id="1.10.287.130">
    <property type="match status" value="1"/>
</dbReference>
<dbReference type="SUPFAM" id="SSF47384">
    <property type="entry name" value="Homodimeric domain of signal transducing histidine kinase"/>
    <property type="match status" value="1"/>
</dbReference>
<dbReference type="EC" id="2.7.13.3" evidence="2"/>
<dbReference type="SMART" id="SM00448">
    <property type="entry name" value="REC"/>
    <property type="match status" value="2"/>
</dbReference>
<dbReference type="PRINTS" id="PR00344">
    <property type="entry name" value="BCTRLSENSOR"/>
</dbReference>
<keyword evidence="9" id="KW-1185">Reference proteome</keyword>
<dbReference type="SUPFAM" id="SSF55874">
    <property type="entry name" value="ATPase domain of HSP90 chaperone/DNA topoisomerase II/histidine kinase"/>
    <property type="match status" value="1"/>
</dbReference>
<sequence>MSENAAHGGMRGTILAVDDEPDILIALEDLFEDRYRVLTTSKPAEALEILRAEPDIAVIVSDQRMPGLTGDALLAEARAFHDAQAILLTGYADITAVIAALNRGGIVGYVTKPWDPGILRGTVAQAYERHRLGRNLATERALLRGLLDHSADAISFKDAQARFVRLNARKAALLGREVGDCLGRSEADLSGPPGGTRADDDAIRLGSVSESLTGDGPAGAERWSQVTRVPIRDGSGAVAHLAVIERDVTEQKSMEARLRQSDKMQALGTLAGGIAHDFNNLLTAILGSLELAGPKVADQPRVQRLIENARGAAERGASLTKRLLSFSRAHDLQARATDVNALIVGMSDLFSRSLGGLVSVRTDLAPDLPAAQVDPDQLELAVLNLCINARDAMPEGGTITVSTRRLTIEKDPEIGDGDYLAIRVEDEGTGIPDEILRRVCEPFFTTKAVGQGTGLGLAMVFGLAQQSKGRLAIESEVGRGTKVELALPFSAAAPQAEAGQVAPIRVAERPARILVVDDDPEVRHVTVSFLEGFGYDETEAPDGAAALDLLTRERFDLVLADLAMPGMSGVELAAAVRALVPGLPVLILTGHADAMQIPDDLPVLAKPFRSADLAQRVSELLGQGRTG</sequence>
<dbReference type="Pfam" id="PF00072">
    <property type="entry name" value="Response_reg"/>
    <property type="match status" value="2"/>
</dbReference>
<dbReference type="PROSITE" id="PS50110">
    <property type="entry name" value="RESPONSE_REGULATORY"/>
    <property type="match status" value="2"/>
</dbReference>
<feature type="modified residue" description="4-aspartylphosphate" evidence="4">
    <location>
        <position position="62"/>
    </location>
</feature>
<dbReference type="InterPro" id="IPR001789">
    <property type="entry name" value="Sig_transdc_resp-reg_receiver"/>
</dbReference>
<keyword evidence="3 4" id="KW-0597">Phosphoprotein</keyword>
<feature type="domain" description="Response regulatory" evidence="6">
    <location>
        <begin position="512"/>
        <end position="621"/>
    </location>
</feature>
<dbReference type="InterPro" id="IPR000700">
    <property type="entry name" value="PAS-assoc_C"/>
</dbReference>
<evidence type="ECO:0000259" key="7">
    <source>
        <dbReference type="PROSITE" id="PS50113"/>
    </source>
</evidence>
<organism evidence="8 9">
    <name type="scientific">Methylobacterium aerolatum</name>
    <dbReference type="NCBI Taxonomy" id="418708"/>
    <lineage>
        <taxon>Bacteria</taxon>
        <taxon>Pseudomonadati</taxon>
        <taxon>Pseudomonadota</taxon>
        <taxon>Alphaproteobacteria</taxon>
        <taxon>Hyphomicrobiales</taxon>
        <taxon>Methylobacteriaceae</taxon>
        <taxon>Methylobacterium</taxon>
    </lineage>
</organism>
<dbReference type="SMART" id="SM00388">
    <property type="entry name" value="HisKA"/>
    <property type="match status" value="1"/>
</dbReference>
<dbReference type="Pfam" id="PF00512">
    <property type="entry name" value="HisKA"/>
    <property type="match status" value="1"/>
</dbReference>
<feature type="domain" description="Histidine kinase" evidence="5">
    <location>
        <begin position="273"/>
        <end position="491"/>
    </location>
</feature>
<name>A0ABU0I3V9_9HYPH</name>